<proteinExistence type="predicted"/>
<evidence type="ECO:0000313" key="4">
    <source>
        <dbReference type="Proteomes" id="UP001230317"/>
    </source>
</evidence>
<dbReference type="GeneID" id="81675542"/>
<dbReference type="Pfam" id="PF02567">
    <property type="entry name" value="PhzC-PhzF"/>
    <property type="match status" value="1"/>
</dbReference>
<dbReference type="GO" id="GO:0005737">
    <property type="term" value="C:cytoplasm"/>
    <property type="evidence" value="ECO:0007669"/>
    <property type="project" value="TreeGrafter"/>
</dbReference>
<dbReference type="PANTHER" id="PTHR13774">
    <property type="entry name" value="PHENAZINE BIOSYNTHESIS PROTEIN"/>
    <property type="match status" value="1"/>
</dbReference>
<comment type="caution">
    <text evidence="3">The sequence shown here is derived from an EMBL/GenBank/DDBJ whole genome shotgun (WGS) entry which is preliminary data.</text>
</comment>
<accession>A0AAP4BXG2</accession>
<organism evidence="3 4">
    <name type="scientific">Corynebacterium accolens</name>
    <dbReference type="NCBI Taxonomy" id="38284"/>
    <lineage>
        <taxon>Bacteria</taxon>
        <taxon>Bacillati</taxon>
        <taxon>Actinomycetota</taxon>
        <taxon>Actinomycetes</taxon>
        <taxon>Mycobacteriales</taxon>
        <taxon>Corynebacteriaceae</taxon>
        <taxon>Corynebacterium</taxon>
    </lineage>
</organism>
<dbReference type="InterPro" id="IPR003719">
    <property type="entry name" value="Phenazine_PhzF-like"/>
</dbReference>
<dbReference type="Gene3D" id="3.10.310.10">
    <property type="entry name" value="Diaminopimelate Epimerase, Chain A, domain 1"/>
    <property type="match status" value="2"/>
</dbReference>
<feature type="active site" evidence="1">
    <location>
        <position position="46"/>
    </location>
</feature>
<dbReference type="EMBL" id="JASNUO010000003">
    <property type="protein sequence ID" value="MDK4247112.1"/>
    <property type="molecule type" value="Genomic_DNA"/>
</dbReference>
<evidence type="ECO:0000313" key="2">
    <source>
        <dbReference type="EMBL" id="MDK4247112.1"/>
    </source>
</evidence>
<dbReference type="GO" id="GO:0016853">
    <property type="term" value="F:isomerase activity"/>
    <property type="evidence" value="ECO:0007669"/>
    <property type="project" value="TreeGrafter"/>
</dbReference>
<dbReference type="EMBL" id="JASNVU010000006">
    <property type="protein sequence ID" value="MDK4334921.1"/>
    <property type="molecule type" value="Genomic_DNA"/>
</dbReference>
<protein>
    <submittedName>
        <fullName evidence="3">PhzF family phenazine biosynthesis protein</fullName>
    </submittedName>
</protein>
<dbReference type="Proteomes" id="UP001230317">
    <property type="component" value="Unassembled WGS sequence"/>
</dbReference>
<sequence length="274" mass="29396">MQFQFFEVDVFATSAFSGNPLAVVAHADGLSRQQMQAIAHWTNFSETTFLLQPTDPAADYRVRIFTPHEEFDFAGHPTLGSAAVWRALGNEPQKEGTIVQECGVGLVSVRENAGIYSFATPPLRAGGPLSSAELAEACAGLNIAEEDVIDSAWVDNGPGWRLIQLRDAAAVRAVQPAATRPKVGVVGMLDTTAGRDSAAYEVRAFTAEFEDPVTGSFNGGAAQFMRSRGLVPARYTACQGSQLGRDGEVFIHDDGTDIWVGGRVHIRVQGQLEV</sequence>
<keyword evidence="5" id="KW-1185">Reference proteome</keyword>
<reference evidence="3 5" key="1">
    <citation type="submission" date="2023-05" db="EMBL/GenBank/DDBJ databases">
        <title>Metabolic capabilities are highly conserved among human nasal-associated Corynebacterium species in pangenomic analyses.</title>
        <authorList>
            <person name="Tran T.H."/>
            <person name="Roberts A.Q."/>
            <person name="Escapa I.F."/>
            <person name="Gao W."/>
            <person name="Conlan S."/>
            <person name="Kong H."/>
            <person name="Segre J.A."/>
            <person name="Kelly M.S."/>
            <person name="Lemon K.P."/>
        </authorList>
    </citation>
    <scope>NUCLEOTIDE SEQUENCE</scope>
    <source>
        <strain evidence="3">KPL2618</strain>
        <strain evidence="2 5">KPL3802</strain>
    </source>
</reference>
<dbReference type="PANTHER" id="PTHR13774:SF32">
    <property type="entry name" value="ANTISENSE-ENHANCING SEQUENCE 1"/>
    <property type="match status" value="1"/>
</dbReference>
<dbReference type="AlphaFoldDB" id="A0AAP4BXG2"/>
<name>A0AAP4BXG2_9CORY</name>
<dbReference type="SUPFAM" id="SSF54506">
    <property type="entry name" value="Diaminopimelate epimerase-like"/>
    <property type="match status" value="1"/>
</dbReference>
<evidence type="ECO:0000256" key="1">
    <source>
        <dbReference type="PIRSR" id="PIRSR016184-1"/>
    </source>
</evidence>
<dbReference type="NCBIfam" id="TIGR00654">
    <property type="entry name" value="PhzF_family"/>
    <property type="match status" value="1"/>
</dbReference>
<dbReference type="Proteomes" id="UP001239414">
    <property type="component" value="Unassembled WGS sequence"/>
</dbReference>
<gene>
    <name evidence="2" type="ORF">QPX34_03605</name>
    <name evidence="3" type="ORF">QPX58_05760</name>
</gene>
<dbReference type="PIRSF" id="PIRSF016184">
    <property type="entry name" value="PhzC_PhzF"/>
    <property type="match status" value="1"/>
</dbReference>
<dbReference type="RefSeq" id="WP_005278737.1">
    <property type="nucleotide sequence ID" value="NZ_CP046605.1"/>
</dbReference>
<evidence type="ECO:0000313" key="3">
    <source>
        <dbReference type="EMBL" id="MDK4334921.1"/>
    </source>
</evidence>
<evidence type="ECO:0000313" key="5">
    <source>
        <dbReference type="Proteomes" id="UP001239414"/>
    </source>
</evidence>